<dbReference type="GO" id="GO:0003677">
    <property type="term" value="F:DNA binding"/>
    <property type="evidence" value="ECO:0007669"/>
    <property type="project" value="UniProtKB-KW"/>
</dbReference>
<dbReference type="RefSeq" id="WP_122200837.1">
    <property type="nucleotide sequence ID" value="NZ_CABJFV010000002.1"/>
</dbReference>
<evidence type="ECO:0000313" key="5">
    <source>
        <dbReference type="Proteomes" id="UP000284379"/>
    </source>
</evidence>
<proteinExistence type="predicted"/>
<dbReference type="AlphaFoldDB" id="A0A413VVG4"/>
<sequence length="167" mass="18253">MQKFNLVQKRNPAKPDAPKKWYAVPQTREAQSVKSMTRSATENTSTAPIEMEAALDLLGKYATEQLLQGHTVKVGDLGTLRITFKSDGVENINDFNAGVMIKEPRILFTPSKEFRQNIIQQLKYQNGGVLEEGVNYASLTDYRKAKGISTGGSGSEGGEGEGEDPSV</sequence>
<evidence type="ECO:0000259" key="3">
    <source>
        <dbReference type="Pfam" id="PF18291"/>
    </source>
</evidence>
<evidence type="ECO:0000256" key="1">
    <source>
        <dbReference type="ARBA" id="ARBA00023125"/>
    </source>
</evidence>
<dbReference type="SUPFAM" id="SSF47729">
    <property type="entry name" value="IHF-like DNA-binding proteins"/>
    <property type="match status" value="1"/>
</dbReference>
<dbReference type="Proteomes" id="UP000284379">
    <property type="component" value="Unassembled WGS sequence"/>
</dbReference>
<reference evidence="4 5" key="1">
    <citation type="submission" date="2018-08" db="EMBL/GenBank/DDBJ databases">
        <title>A genome reference for cultivated species of the human gut microbiota.</title>
        <authorList>
            <person name="Zou Y."/>
            <person name="Xue W."/>
            <person name="Luo G."/>
        </authorList>
    </citation>
    <scope>NUCLEOTIDE SEQUENCE [LARGE SCALE GENOMIC DNA]</scope>
    <source>
        <strain evidence="4 5">AM40-30BH</strain>
    </source>
</reference>
<accession>A0A413VVG4</accession>
<feature type="domain" description="HU" evidence="3">
    <location>
        <begin position="3"/>
        <end position="121"/>
    </location>
</feature>
<name>A0A413VVG4_9BACE</name>
<organism evidence="4 5">
    <name type="scientific">Bacteroides nordii</name>
    <dbReference type="NCBI Taxonomy" id="291645"/>
    <lineage>
        <taxon>Bacteria</taxon>
        <taxon>Pseudomonadati</taxon>
        <taxon>Bacteroidota</taxon>
        <taxon>Bacteroidia</taxon>
        <taxon>Bacteroidales</taxon>
        <taxon>Bacteroidaceae</taxon>
        <taxon>Bacteroides</taxon>
    </lineage>
</organism>
<feature type="compositionally biased region" description="Acidic residues" evidence="2">
    <location>
        <begin position="158"/>
        <end position="167"/>
    </location>
</feature>
<evidence type="ECO:0000256" key="2">
    <source>
        <dbReference type="SAM" id="MobiDB-lite"/>
    </source>
</evidence>
<feature type="region of interest" description="Disordered" evidence="2">
    <location>
        <begin position="147"/>
        <end position="167"/>
    </location>
</feature>
<evidence type="ECO:0000313" key="4">
    <source>
        <dbReference type="EMBL" id="RHB37552.1"/>
    </source>
</evidence>
<dbReference type="InterPro" id="IPR010992">
    <property type="entry name" value="IHF-like_DNA-bd_dom_sf"/>
</dbReference>
<dbReference type="InterPro" id="IPR041607">
    <property type="entry name" value="HU-HIG"/>
</dbReference>
<gene>
    <name evidence="4" type="ORF">DW888_02960</name>
</gene>
<dbReference type="Pfam" id="PF18291">
    <property type="entry name" value="HU-HIG"/>
    <property type="match status" value="1"/>
</dbReference>
<keyword evidence="1" id="KW-0238">DNA-binding</keyword>
<comment type="caution">
    <text evidence="4">The sequence shown here is derived from an EMBL/GenBank/DDBJ whole genome shotgun (WGS) entry which is preliminary data.</text>
</comment>
<protein>
    <recommendedName>
        <fullName evidence="3">HU domain-containing protein</fullName>
    </recommendedName>
</protein>
<dbReference type="EMBL" id="QSGO01000002">
    <property type="protein sequence ID" value="RHB37552.1"/>
    <property type="molecule type" value="Genomic_DNA"/>
</dbReference>